<dbReference type="AlphaFoldDB" id="A0A9J6AMR2"/>
<name>A0A9J6AMR2_SOLCO</name>
<dbReference type="Pfam" id="PF06220">
    <property type="entry name" value="zf-U1"/>
    <property type="match status" value="1"/>
</dbReference>
<evidence type="ECO:0000256" key="3">
    <source>
        <dbReference type="ARBA" id="ARBA00022833"/>
    </source>
</evidence>
<dbReference type="OrthoDB" id="2417221at2759"/>
<evidence type="ECO:0000256" key="2">
    <source>
        <dbReference type="ARBA" id="ARBA00022771"/>
    </source>
</evidence>
<dbReference type="FunFam" id="3.30.160.60:FF:001849">
    <property type="entry name" value="Zinc finger CCCH domain-containing protein 3"/>
    <property type="match status" value="1"/>
</dbReference>
<proteinExistence type="predicted"/>
<dbReference type="EMBL" id="JACXVP010000002">
    <property type="protein sequence ID" value="KAG5625917.1"/>
    <property type="molecule type" value="Genomic_DNA"/>
</dbReference>
<dbReference type="SUPFAM" id="SSF57667">
    <property type="entry name" value="beta-beta-alpha zinc fingers"/>
    <property type="match status" value="1"/>
</dbReference>
<dbReference type="PANTHER" id="PTHR16465">
    <property type="entry name" value="NUCLEASE-RELATED"/>
    <property type="match status" value="1"/>
</dbReference>
<accession>A0A9J6AMR2</accession>
<gene>
    <name evidence="5" type="ORF">H5410_011135</name>
</gene>
<keyword evidence="2" id="KW-0863">Zinc-finger</keyword>
<evidence type="ECO:0000259" key="4">
    <source>
        <dbReference type="SMART" id="SM00451"/>
    </source>
</evidence>
<evidence type="ECO:0000313" key="6">
    <source>
        <dbReference type="Proteomes" id="UP000824120"/>
    </source>
</evidence>
<sequence>MPLGKYYCDYCDKEFQDTAAARRRHLQGVQHQRAKALWYDSLRNPQLFNDPDSFGKGVCNHFVRTVLLLSSYFSMQNFEIRSQKLS</sequence>
<dbReference type="InterPro" id="IPR036236">
    <property type="entry name" value="Znf_C2H2_sf"/>
</dbReference>
<dbReference type="GO" id="GO:0005689">
    <property type="term" value="C:U12-type spliceosomal complex"/>
    <property type="evidence" value="ECO:0007669"/>
    <property type="project" value="TreeGrafter"/>
</dbReference>
<dbReference type="GO" id="GO:0008270">
    <property type="term" value="F:zinc ion binding"/>
    <property type="evidence" value="ECO:0007669"/>
    <property type="project" value="UniProtKB-KW"/>
</dbReference>
<dbReference type="PANTHER" id="PTHR16465:SF0">
    <property type="entry name" value="ZINC FINGER MATRIN-TYPE PROTEIN 5"/>
    <property type="match status" value="1"/>
</dbReference>
<dbReference type="SMART" id="SM00451">
    <property type="entry name" value="ZnF_U1"/>
    <property type="match status" value="1"/>
</dbReference>
<evidence type="ECO:0000256" key="1">
    <source>
        <dbReference type="ARBA" id="ARBA00022723"/>
    </source>
</evidence>
<keyword evidence="3" id="KW-0862">Zinc</keyword>
<evidence type="ECO:0000313" key="5">
    <source>
        <dbReference type="EMBL" id="KAG5625917.1"/>
    </source>
</evidence>
<keyword evidence="6" id="KW-1185">Reference proteome</keyword>
<dbReference type="GO" id="GO:0003676">
    <property type="term" value="F:nucleic acid binding"/>
    <property type="evidence" value="ECO:0007669"/>
    <property type="project" value="InterPro"/>
</dbReference>
<dbReference type="Gene3D" id="3.30.160.60">
    <property type="entry name" value="Classic Zinc Finger"/>
    <property type="match status" value="1"/>
</dbReference>
<organism evidence="5 6">
    <name type="scientific">Solanum commersonii</name>
    <name type="common">Commerson's wild potato</name>
    <name type="synonym">Commerson's nightshade</name>
    <dbReference type="NCBI Taxonomy" id="4109"/>
    <lineage>
        <taxon>Eukaryota</taxon>
        <taxon>Viridiplantae</taxon>
        <taxon>Streptophyta</taxon>
        <taxon>Embryophyta</taxon>
        <taxon>Tracheophyta</taxon>
        <taxon>Spermatophyta</taxon>
        <taxon>Magnoliopsida</taxon>
        <taxon>eudicotyledons</taxon>
        <taxon>Gunneridae</taxon>
        <taxon>Pentapetalae</taxon>
        <taxon>asterids</taxon>
        <taxon>lamiids</taxon>
        <taxon>Solanales</taxon>
        <taxon>Solanaceae</taxon>
        <taxon>Solanoideae</taxon>
        <taxon>Solaneae</taxon>
        <taxon>Solanum</taxon>
    </lineage>
</organism>
<protein>
    <recommendedName>
        <fullName evidence="4">U1-type domain-containing protein</fullName>
    </recommendedName>
</protein>
<feature type="domain" description="U1-type" evidence="4">
    <location>
        <begin position="3"/>
        <end position="38"/>
    </location>
</feature>
<reference evidence="5 6" key="1">
    <citation type="submission" date="2020-09" db="EMBL/GenBank/DDBJ databases">
        <title>De no assembly of potato wild relative species, Solanum commersonii.</title>
        <authorList>
            <person name="Cho K."/>
        </authorList>
    </citation>
    <scope>NUCLEOTIDE SEQUENCE [LARGE SCALE GENOMIC DNA]</scope>
    <source>
        <strain evidence="5">LZ3.2</strain>
        <tissue evidence="5">Leaf</tissue>
    </source>
</reference>
<dbReference type="Proteomes" id="UP000824120">
    <property type="component" value="Chromosome 2"/>
</dbReference>
<comment type="caution">
    <text evidence="5">The sequence shown here is derived from an EMBL/GenBank/DDBJ whole genome shotgun (WGS) entry which is preliminary data.</text>
</comment>
<dbReference type="InterPro" id="IPR003604">
    <property type="entry name" value="Matrin/U1-like-C_Znf_C2H2"/>
</dbReference>
<dbReference type="InterPro" id="IPR013085">
    <property type="entry name" value="U1-CZ_Znf_C2H2"/>
</dbReference>
<keyword evidence="1" id="KW-0479">Metal-binding</keyword>